<organism evidence="1 2">
    <name type="scientific">Corynebacterium camporealensis</name>
    <dbReference type="NCBI Taxonomy" id="161896"/>
    <lineage>
        <taxon>Bacteria</taxon>
        <taxon>Bacillati</taxon>
        <taxon>Actinomycetota</taxon>
        <taxon>Actinomycetes</taxon>
        <taxon>Mycobacteriales</taxon>
        <taxon>Corynebacteriaceae</taxon>
        <taxon>Corynebacterium</taxon>
    </lineage>
</organism>
<name>A0A0F6QV83_9CORY</name>
<accession>A0A0F6QV83</accession>
<dbReference type="OrthoDB" id="4424949at2"/>
<evidence type="ECO:0000313" key="1">
    <source>
        <dbReference type="EMBL" id="AKE38225.1"/>
    </source>
</evidence>
<proteinExistence type="predicted"/>
<evidence type="ECO:0000313" key="2">
    <source>
        <dbReference type="Proteomes" id="UP000033566"/>
    </source>
</evidence>
<dbReference type="STRING" id="161896.UL81_01200"/>
<protein>
    <submittedName>
        <fullName evidence="1">Uncharacterized protein</fullName>
    </submittedName>
</protein>
<reference evidence="1 2" key="1">
    <citation type="journal article" date="2015" name="Genome Announc.">
        <title>Complete Genome Sequence of Corynebacterium camporealensis DSM 44610, Isolated from the Milk of a Manchega Sheep with Subclinical Mastitis.</title>
        <authorList>
            <person name="Ruckert C."/>
            <person name="Albersmeier A."/>
            <person name="Winkler A."/>
            <person name="Tauch A."/>
        </authorList>
    </citation>
    <scope>NUCLEOTIDE SEQUENCE [LARGE SCALE GENOMIC DNA]</scope>
    <source>
        <strain evidence="1 2">DSM 44610</strain>
    </source>
</reference>
<dbReference type="AlphaFoldDB" id="A0A0F6QV83"/>
<dbReference type="Pfam" id="PF11209">
    <property type="entry name" value="LmeA"/>
    <property type="match status" value="1"/>
</dbReference>
<dbReference type="PATRIC" id="fig|161896.4.peg.235"/>
<dbReference type="Proteomes" id="UP000033566">
    <property type="component" value="Chromosome"/>
</dbReference>
<dbReference type="HOGENOM" id="CLU_058016_0_0_11"/>
<dbReference type="InterPro" id="IPR021373">
    <property type="entry name" value="DUF2993"/>
</dbReference>
<dbReference type="EMBL" id="CP011311">
    <property type="protein sequence ID" value="AKE38225.1"/>
    <property type="molecule type" value="Genomic_DNA"/>
</dbReference>
<sequence length="262" mass="27996">MAAKKSAGSTAWKIIVGILVALLVIVLIAEFAVRWFVSSQINDDFHETAQAEGVQVSEDPEVSFGGTPLLWGMVSGTISQMNMKTPSTLEVNGTEIKGQPAADVEVSDLHVQDQVAGQMRATTTVPDEFLLATFQKNIADQSGSENLGNMVVTDIRAVGEDNVLEIEFAGGIARLSLKPEAVDGQLRLTAENTALFGFNLPDQASDAVSNALQNGMEEQVVGDMRVEDVFVDSGQLRLTVAGENIPLQDVGTQFTEMQQQAG</sequence>
<keyword evidence="2" id="KW-1185">Reference proteome</keyword>
<gene>
    <name evidence="1" type="ORF">UL81_01200</name>
</gene>
<dbReference type="KEGG" id="ccj:UL81_01200"/>
<dbReference type="RefSeq" id="WP_035107251.1">
    <property type="nucleotide sequence ID" value="NZ_CP011311.1"/>
</dbReference>